<keyword evidence="2" id="KW-0815">Transposition</keyword>
<dbReference type="Proteomes" id="UP000294576">
    <property type="component" value="Unassembled WGS sequence"/>
</dbReference>
<dbReference type="GO" id="GO:0003677">
    <property type="term" value="F:DNA binding"/>
    <property type="evidence" value="ECO:0007669"/>
    <property type="project" value="UniProtKB-KW"/>
</dbReference>
<dbReference type="GO" id="GO:0006313">
    <property type="term" value="P:DNA transposition"/>
    <property type="evidence" value="ECO:0007669"/>
    <property type="project" value="InterPro"/>
</dbReference>
<sequence>MPPRISMTRKQRDALLTLPETEVEVLRHHMLGPADLAAVNQCRTPETRLSYALQLCCLRFPGRYLSRGELLPGIMLDHIADQVQADADVITLFARRGATRYQQLTSIKQRHGFRDLSRPLRDELTAWAQDEAVGLTDGRVLLDRLIERMRSARIIIPGISVVERLAATAMHSADLAAIAEIGALLSPPQCDQMDVLLSAKVHRQQSRLSWLRAPAGGVGARSLAEILDRLDLVRNIVGDAPARLPLHLNHRMAQMAREGSLYTAQAFQQMNAPRRHAVMMATLSELATTLTDAALSMFQSLVGRANLRAKKRLEETIAASAEQGRARLLRIAEVLDAVVTAVRSESDVTAAVAVIAPLDTIADDAAIIRRTLRPGRPDVLGELAPEYHVFRKIGARFLSSFAFEGGRAVQPLLAAIAVLGGIGGDRRKPLPADVPLGHIERRWSRYVFTDNSIDRSYYELATYFILANALASGGVWVATSRIHRPLEKLLAPASPATPTQPVALVHAFNAEDYLSDRMAALDAALLNTERHLSGKDAAIFADGKLRFPKEPRGDNEQEQMRAVTARLYAMMPRVRITDLLDQVNHWTDFTEHFSHVSTGLPPVDQRAFMAALIAEATNLGLSRMAEMCGTVTRRALLRMQTWHMREDTYRAALASMTDAIHAEPLSVWFGEGWRASADGQAYYLGGPGEAGGTINGHYGRDPIVKIYTTITDRYAPLHQKVIAGTAGEAIHALDGILGHESNVDIGALHVDGGGVSDIVFAIAALLGRSFEPRIPRLSDRKLYAFEPKTRYGRLAPLFGHRLDAHLILGHADEIGKVIRALADKVVTPSLILKKLSAYRQQNSLAAALREIGRIERTLFTLRWFEDPALRQLVTAELNKGEARNTLARAVAFHRLGRFRDRSHENQASRAAALNLVTAAIVLFNCRYLGRITEAMRRQGRPFDEKMIPKLSPLGWDHINITGDYVWSDALEVDEEGLLPIRSAPS</sequence>
<keyword evidence="3" id="KW-0238">DNA-binding</keyword>
<evidence type="ECO:0000313" key="7">
    <source>
        <dbReference type="EMBL" id="TCU08388.1"/>
    </source>
</evidence>
<dbReference type="Pfam" id="PF13700">
    <property type="entry name" value="DUF4158"/>
    <property type="match status" value="1"/>
</dbReference>
<comment type="similarity">
    <text evidence="1">Belongs to the transposase 7 family.</text>
</comment>
<dbReference type="EMBL" id="SMBH01000027">
    <property type="protein sequence ID" value="TCU08388.1"/>
    <property type="molecule type" value="Genomic_DNA"/>
</dbReference>
<evidence type="ECO:0000256" key="3">
    <source>
        <dbReference type="ARBA" id="ARBA00023125"/>
    </source>
</evidence>
<name>A0A4R3PX51_RHISU</name>
<dbReference type="Pfam" id="PF01526">
    <property type="entry name" value="DDE_Tnp_Tn3"/>
    <property type="match status" value="1"/>
</dbReference>
<keyword evidence="4" id="KW-0233">DNA recombination</keyword>
<evidence type="ECO:0000256" key="2">
    <source>
        <dbReference type="ARBA" id="ARBA00022578"/>
    </source>
</evidence>
<evidence type="ECO:0000259" key="6">
    <source>
        <dbReference type="Pfam" id="PF13700"/>
    </source>
</evidence>
<reference evidence="7 8" key="1">
    <citation type="submission" date="2019-03" db="EMBL/GenBank/DDBJ databases">
        <title>Genomic Encyclopedia of Type Strains, Phase IV (KMG-V): Genome sequencing to study the core and pangenomes of soil and plant-associated prokaryotes.</title>
        <authorList>
            <person name="Whitman W."/>
        </authorList>
    </citation>
    <scope>NUCLEOTIDE SEQUENCE [LARGE SCALE GENOMIC DNA]</scope>
    <source>
        <strain evidence="7 8">Hc14</strain>
    </source>
</reference>
<gene>
    <name evidence="7" type="ORF">EV132_12738</name>
</gene>
<accession>A0A4R3PX51</accession>
<evidence type="ECO:0000259" key="5">
    <source>
        <dbReference type="Pfam" id="PF01526"/>
    </source>
</evidence>
<comment type="caution">
    <text evidence="7">The sequence shown here is derived from an EMBL/GenBank/DDBJ whole genome shotgun (WGS) entry which is preliminary data.</text>
</comment>
<organism evidence="7 8">
    <name type="scientific">Rhizobium sullae</name>
    <name type="common">Rhizobium hedysari</name>
    <dbReference type="NCBI Taxonomy" id="50338"/>
    <lineage>
        <taxon>Bacteria</taxon>
        <taxon>Pseudomonadati</taxon>
        <taxon>Pseudomonadota</taxon>
        <taxon>Alphaproteobacteria</taxon>
        <taxon>Hyphomicrobiales</taxon>
        <taxon>Rhizobiaceae</taxon>
        <taxon>Rhizobium/Agrobacterium group</taxon>
        <taxon>Rhizobium</taxon>
    </lineage>
</organism>
<evidence type="ECO:0000256" key="1">
    <source>
        <dbReference type="ARBA" id="ARBA00009402"/>
    </source>
</evidence>
<evidence type="ECO:0000313" key="8">
    <source>
        <dbReference type="Proteomes" id="UP000294576"/>
    </source>
</evidence>
<feature type="domain" description="Tn3 transposase DDE" evidence="5">
    <location>
        <begin position="578"/>
        <end position="964"/>
    </location>
</feature>
<dbReference type="AlphaFoldDB" id="A0A4R3PX51"/>
<dbReference type="NCBIfam" id="NF033527">
    <property type="entry name" value="transpos_Tn3"/>
    <property type="match status" value="1"/>
</dbReference>
<proteinExistence type="inferred from homology"/>
<dbReference type="InterPro" id="IPR025296">
    <property type="entry name" value="DUF4158"/>
</dbReference>
<evidence type="ECO:0000256" key="4">
    <source>
        <dbReference type="ARBA" id="ARBA00023172"/>
    </source>
</evidence>
<dbReference type="InterPro" id="IPR002513">
    <property type="entry name" value="Tn3_Tnp_DDE_dom"/>
</dbReference>
<dbReference type="GO" id="GO:0004803">
    <property type="term" value="F:transposase activity"/>
    <property type="evidence" value="ECO:0007669"/>
    <property type="project" value="InterPro"/>
</dbReference>
<protein>
    <submittedName>
        <fullName evidence="7">TnpA family transposase</fullName>
    </submittedName>
</protein>
<feature type="domain" description="DUF4158" evidence="6">
    <location>
        <begin position="7"/>
        <end position="169"/>
    </location>
</feature>
<dbReference type="InterPro" id="IPR047653">
    <property type="entry name" value="Tn3-like_transpos"/>
</dbReference>